<evidence type="ECO:0000313" key="2">
    <source>
        <dbReference type="EMBL" id="MCC1485645.1"/>
    </source>
</evidence>
<reference evidence="2" key="2">
    <citation type="submission" date="2021-10" db="EMBL/GenBank/DDBJ databases">
        <title>Genome of Winogradskyella sp. E313.</title>
        <authorList>
            <person name="Zhou Y."/>
        </authorList>
    </citation>
    <scope>NUCLEOTIDE SEQUENCE</scope>
    <source>
        <strain evidence="2">E313</strain>
    </source>
</reference>
<accession>A0ABS8ET02</accession>
<gene>
    <name evidence="2" type="ORF">J1C55_13680</name>
</gene>
<keyword evidence="3" id="KW-1185">Reference proteome</keyword>
<dbReference type="RefSeq" id="WP_227478136.1">
    <property type="nucleotide sequence ID" value="NZ_JAFMPT010000042.1"/>
</dbReference>
<dbReference type="Proteomes" id="UP000778797">
    <property type="component" value="Unassembled WGS sequence"/>
</dbReference>
<sequence>MAEKSEKNLFGESVKKKKRKSRLESSLERYDKETFEERLERLKFLNKIIPNEFGILADPETVYVFGEAKMAFVNGEFISTILLSQAFIERKLQLHYQSLGLENIGKRGLKAILTHAKKNNILHEYLTERIDILRKRRNPFSHVKPTEHEFNLSQRMVSELKSNKKYRQPFEIMKDDAKEAISLMYTIFTTELKK</sequence>
<protein>
    <recommendedName>
        <fullName evidence="4">Cthe-2314-like HEPN domain-containing protein</fullName>
    </recommendedName>
</protein>
<feature type="region of interest" description="Disordered" evidence="1">
    <location>
        <begin position="1"/>
        <end position="25"/>
    </location>
</feature>
<evidence type="ECO:0000256" key="1">
    <source>
        <dbReference type="SAM" id="MobiDB-lite"/>
    </source>
</evidence>
<comment type="caution">
    <text evidence="2">The sequence shown here is derived from an EMBL/GenBank/DDBJ whole genome shotgun (WGS) entry which is preliminary data.</text>
</comment>
<evidence type="ECO:0000313" key="3">
    <source>
        <dbReference type="Proteomes" id="UP000778797"/>
    </source>
</evidence>
<name>A0ABS8ET02_9FLAO</name>
<proteinExistence type="predicted"/>
<reference evidence="2" key="1">
    <citation type="submission" date="2021-03" db="EMBL/GenBank/DDBJ databases">
        <authorList>
            <person name="Ping X."/>
        </authorList>
    </citation>
    <scope>NUCLEOTIDE SEQUENCE</scope>
    <source>
        <strain evidence="2">E313</strain>
    </source>
</reference>
<organism evidence="2 3">
    <name type="scientific">Winogradskyella immobilis</name>
    <dbReference type="NCBI Taxonomy" id="2816852"/>
    <lineage>
        <taxon>Bacteria</taxon>
        <taxon>Pseudomonadati</taxon>
        <taxon>Bacteroidota</taxon>
        <taxon>Flavobacteriia</taxon>
        <taxon>Flavobacteriales</taxon>
        <taxon>Flavobacteriaceae</taxon>
        <taxon>Winogradskyella</taxon>
    </lineage>
</organism>
<evidence type="ECO:0008006" key="4">
    <source>
        <dbReference type="Google" id="ProtNLM"/>
    </source>
</evidence>
<dbReference type="EMBL" id="JAFMPT010000042">
    <property type="protein sequence ID" value="MCC1485645.1"/>
    <property type="molecule type" value="Genomic_DNA"/>
</dbReference>